<feature type="coiled-coil region" evidence="1">
    <location>
        <begin position="33"/>
        <end position="60"/>
    </location>
</feature>
<dbReference type="EMBL" id="GIKN01002001">
    <property type="protein sequence ID" value="NIE44274.1"/>
    <property type="molecule type" value="Transcribed_RNA"/>
</dbReference>
<protein>
    <submittedName>
        <fullName evidence="2">Uncharacterized protein</fullName>
    </submittedName>
</protein>
<keyword evidence="1" id="KW-0175">Coiled coil</keyword>
<dbReference type="Pfam" id="PF09805">
    <property type="entry name" value="Nop25"/>
    <property type="match status" value="1"/>
</dbReference>
<dbReference type="OrthoDB" id="551633at2759"/>
<dbReference type="InterPro" id="IPR019186">
    <property type="entry name" value="Nucleolar_protein_12"/>
</dbReference>
<dbReference type="AlphaFoldDB" id="A0A6G4ZZY5"/>
<organism evidence="2">
    <name type="scientific">Rhipicephalus microplus</name>
    <name type="common">Cattle tick</name>
    <name type="synonym">Boophilus microplus</name>
    <dbReference type="NCBI Taxonomy" id="6941"/>
    <lineage>
        <taxon>Eukaryota</taxon>
        <taxon>Metazoa</taxon>
        <taxon>Ecdysozoa</taxon>
        <taxon>Arthropoda</taxon>
        <taxon>Chelicerata</taxon>
        <taxon>Arachnida</taxon>
        <taxon>Acari</taxon>
        <taxon>Parasitiformes</taxon>
        <taxon>Ixodida</taxon>
        <taxon>Ixodoidea</taxon>
        <taxon>Ixodidae</taxon>
        <taxon>Rhipicephalinae</taxon>
        <taxon>Rhipicephalus</taxon>
        <taxon>Boophilus</taxon>
    </lineage>
</organism>
<evidence type="ECO:0000313" key="2">
    <source>
        <dbReference type="EMBL" id="NIE44274.1"/>
    </source>
</evidence>
<sequence length="101" mass="11456">MAECLKREERTGVPTTYLPFVDSQSDFLTGFQKRKKERQKKAQEKLKLQAQEEKRRLRAESLASGIIPDDWKMGKVVPVYKSEAGNSAATARRQACGRQLG</sequence>
<dbReference type="VEuPathDB" id="VectorBase:LOC119166665"/>
<name>A0A6G4ZZY5_RHIMP</name>
<accession>A0A6G4ZZY5</accession>
<evidence type="ECO:0000256" key="1">
    <source>
        <dbReference type="SAM" id="Coils"/>
    </source>
</evidence>
<reference evidence="2" key="1">
    <citation type="submission" date="2020-03" db="EMBL/GenBank/DDBJ databases">
        <title>A transcriptome and proteome of the tick Rhipicephalus microplus shaped by the genetic composition of its hosts and developmental stage.</title>
        <authorList>
            <person name="Garcia G.R."/>
            <person name="Ribeiro J.M.C."/>
            <person name="Maruyama S.R."/>
            <person name="Gardinasse L.G."/>
            <person name="Nelson K."/>
            <person name="Ferreira B.R."/>
            <person name="Andrade T.G."/>
            <person name="Santos I.K.F.M."/>
        </authorList>
    </citation>
    <scope>NUCLEOTIDE SEQUENCE</scope>
    <source>
        <strain evidence="2">NSGR</strain>
        <tissue evidence="2">Salivary glands</tissue>
    </source>
</reference>
<proteinExistence type="predicted"/>